<evidence type="ECO:0000256" key="4">
    <source>
        <dbReference type="ARBA" id="ARBA00023163"/>
    </source>
</evidence>
<dbReference type="STRING" id="69974.MPLDJ20_140166"/>
<dbReference type="PANTHER" id="PTHR30055">
    <property type="entry name" value="HTH-TYPE TRANSCRIPTIONAL REGULATOR RUTR"/>
    <property type="match status" value="1"/>
</dbReference>
<dbReference type="GO" id="GO:0000976">
    <property type="term" value="F:transcription cis-regulatory region binding"/>
    <property type="evidence" value="ECO:0007669"/>
    <property type="project" value="TreeGrafter"/>
</dbReference>
<dbReference type="Pfam" id="PF00440">
    <property type="entry name" value="TetR_N"/>
    <property type="match status" value="1"/>
</dbReference>
<accession>A0A090DVB1</accession>
<evidence type="ECO:0000313" key="9">
    <source>
        <dbReference type="Proteomes" id="UP000045285"/>
    </source>
</evidence>
<gene>
    <name evidence="7" type="ORF">MPL3356_280104</name>
    <name evidence="8" type="ORF">MPL3365_270150</name>
</gene>
<evidence type="ECO:0000256" key="2">
    <source>
        <dbReference type="ARBA" id="ARBA00023015"/>
    </source>
</evidence>
<keyword evidence="4" id="KW-0804">Transcription</keyword>
<dbReference type="InterPro" id="IPR001647">
    <property type="entry name" value="HTH_TetR"/>
</dbReference>
<dbReference type="InterPro" id="IPR009057">
    <property type="entry name" value="Homeodomain-like_sf"/>
</dbReference>
<dbReference type="PRINTS" id="PR00455">
    <property type="entry name" value="HTHTETR"/>
</dbReference>
<keyword evidence="2" id="KW-0805">Transcription regulation</keyword>
<reference evidence="9" key="1">
    <citation type="submission" date="2014-08" db="EMBL/GenBank/DDBJ databases">
        <authorList>
            <person name="Moulin L."/>
        </authorList>
    </citation>
    <scope>NUCLEOTIDE SEQUENCE [LARGE SCALE GENOMIC DNA]</scope>
</reference>
<dbReference type="EMBL" id="CCMZ01000021">
    <property type="protein sequence ID" value="CDX18697.1"/>
    <property type="molecule type" value="Genomic_DNA"/>
</dbReference>
<dbReference type="InterPro" id="IPR036271">
    <property type="entry name" value="Tet_transcr_reg_TetR-rel_C_sf"/>
</dbReference>
<feature type="domain" description="HTH tetR-type" evidence="6">
    <location>
        <begin position="8"/>
        <end position="68"/>
    </location>
</feature>
<reference evidence="7 10" key="2">
    <citation type="submission" date="2014-08" db="EMBL/GenBank/DDBJ databases">
        <authorList>
            <person name="Moulin Lionel"/>
        </authorList>
    </citation>
    <scope>NUCLEOTIDE SEQUENCE [LARGE SCALE GENOMIC DNA]</scope>
</reference>
<dbReference type="Proteomes" id="UP000046122">
    <property type="component" value="Unassembled WGS sequence"/>
</dbReference>
<evidence type="ECO:0000313" key="10">
    <source>
        <dbReference type="Proteomes" id="UP000046122"/>
    </source>
</evidence>
<dbReference type="SUPFAM" id="SSF46689">
    <property type="entry name" value="Homeodomain-like"/>
    <property type="match status" value="1"/>
</dbReference>
<evidence type="ECO:0000259" key="6">
    <source>
        <dbReference type="PROSITE" id="PS50977"/>
    </source>
</evidence>
<keyword evidence="9" id="KW-1185">Reference proteome</keyword>
<evidence type="ECO:0000256" key="5">
    <source>
        <dbReference type="PROSITE-ProRule" id="PRU00335"/>
    </source>
</evidence>
<dbReference type="EMBL" id="CCNE01000020">
    <property type="protein sequence ID" value="CDX57618.1"/>
    <property type="molecule type" value="Genomic_DNA"/>
</dbReference>
<feature type="DNA-binding region" description="H-T-H motif" evidence="5">
    <location>
        <begin position="31"/>
        <end position="50"/>
    </location>
</feature>
<dbReference type="Proteomes" id="UP000045285">
    <property type="component" value="Unassembled WGS sequence"/>
</dbReference>
<name>A0A090DVB1_MESPL</name>
<evidence type="ECO:0000256" key="3">
    <source>
        <dbReference type="ARBA" id="ARBA00023125"/>
    </source>
</evidence>
<keyword evidence="1" id="KW-0678">Repressor</keyword>
<evidence type="ECO:0000313" key="7">
    <source>
        <dbReference type="EMBL" id="CDX18697.1"/>
    </source>
</evidence>
<dbReference type="PANTHER" id="PTHR30055:SF234">
    <property type="entry name" value="HTH-TYPE TRANSCRIPTIONAL REGULATOR BETI"/>
    <property type="match status" value="1"/>
</dbReference>
<organism evidence="7 9">
    <name type="scientific">Mesorhizobium plurifarium</name>
    <dbReference type="NCBI Taxonomy" id="69974"/>
    <lineage>
        <taxon>Bacteria</taxon>
        <taxon>Pseudomonadati</taxon>
        <taxon>Pseudomonadota</taxon>
        <taxon>Alphaproteobacteria</taxon>
        <taxon>Hyphomicrobiales</taxon>
        <taxon>Phyllobacteriaceae</taxon>
        <taxon>Mesorhizobium</taxon>
    </lineage>
</organism>
<proteinExistence type="predicted"/>
<sequence length="200" mass="21293">MGRPKTQTDRRLTLVAAAESMIAKRGLAGVTLRDVANEAGMSSSALLYYYPGLKELLDDVQKKAVERFCTQRASSVAAIADPRARLRTMLESGLPTDPDDQLCRLLLELGAYSRSDASYAARHITLFERQVAIYVGILEAGAATGIFKLSAASEVIARSLVVLEDGLGLHLVNVVPAIDHASALAILTSYAELATGCSLG</sequence>
<dbReference type="Pfam" id="PF13977">
    <property type="entry name" value="TetR_C_6"/>
    <property type="match status" value="1"/>
</dbReference>
<dbReference type="GO" id="GO:0003700">
    <property type="term" value="F:DNA-binding transcription factor activity"/>
    <property type="evidence" value="ECO:0007669"/>
    <property type="project" value="TreeGrafter"/>
</dbReference>
<dbReference type="PROSITE" id="PS50977">
    <property type="entry name" value="HTH_TETR_2"/>
    <property type="match status" value="1"/>
</dbReference>
<protein>
    <recommendedName>
        <fullName evidence="6">HTH tetR-type domain-containing protein</fullName>
    </recommendedName>
</protein>
<keyword evidence="3 5" id="KW-0238">DNA-binding</keyword>
<evidence type="ECO:0000256" key="1">
    <source>
        <dbReference type="ARBA" id="ARBA00022491"/>
    </source>
</evidence>
<dbReference type="AlphaFoldDB" id="A0A090DVB1"/>
<evidence type="ECO:0000313" key="8">
    <source>
        <dbReference type="EMBL" id="CDX57618.1"/>
    </source>
</evidence>
<dbReference type="SUPFAM" id="SSF48498">
    <property type="entry name" value="Tetracyclin repressor-like, C-terminal domain"/>
    <property type="match status" value="1"/>
</dbReference>
<dbReference type="InterPro" id="IPR050109">
    <property type="entry name" value="HTH-type_TetR-like_transc_reg"/>
</dbReference>
<dbReference type="InterPro" id="IPR039538">
    <property type="entry name" value="BetI_C"/>
</dbReference>
<dbReference type="Gene3D" id="1.10.357.10">
    <property type="entry name" value="Tetracycline Repressor, domain 2"/>
    <property type="match status" value="1"/>
</dbReference>